<proteinExistence type="predicted"/>
<feature type="transmembrane region" description="Helical" evidence="6">
    <location>
        <begin position="411"/>
        <end position="429"/>
    </location>
</feature>
<protein>
    <submittedName>
        <fullName evidence="7">Amino acid permease</fullName>
    </submittedName>
</protein>
<evidence type="ECO:0000313" key="7">
    <source>
        <dbReference type="EMBL" id="GAQ16862.1"/>
    </source>
</evidence>
<sequence length="486" mass="52971">MEERTTLKKSLKAHWVWAIALGSSIGWGAFVQPTTWMTTAGPMGVILGFGIGAILMMLIAVSYGFLIKSFPVSGGEFAYAFISLGRTHAFISGWFLTLGYICIVALNASAFALMFKFVFPALIENLHLYQIAGWDVYGMEIIIASVALGAFGYFNVRGSGISGRMQFVFCTIMILSIVAITFMVGGQPGAGLSNVQPFFPSDTTAFAAIISIVAIAPWAYVGFDNVPQAAEEFHFSSKKAFSLIILAIFFAAVLYSLMIIATAMIRPWQELVSESHVWGTGAAIEELLGTMGLVLLVTALTMGVFTGLNGFIISSSRLLFAMSRAKILPEAFSKLHPKHKTPYVGIIFTVIVAMLAPWFGREALLWVVDMSSIGVTIAYFYTCYTAFSLFKTKKDATFNEKKHTVSPLKKVIAAIGMLSSLVFLGLLLIPGSPAFLGIESRIALGAWIVLGLIFYLVKRKEFNAIPEEELNYLITGSKEIEAKNRV</sequence>
<feature type="transmembrane region" description="Helical" evidence="6">
    <location>
        <begin position="293"/>
        <end position="320"/>
    </location>
</feature>
<feature type="transmembrane region" description="Helical" evidence="6">
    <location>
        <begin position="43"/>
        <end position="67"/>
    </location>
</feature>
<dbReference type="OrthoDB" id="3181223at2"/>
<dbReference type="AlphaFoldDB" id="A0A0U9H2R0"/>
<dbReference type="GO" id="GO:0022857">
    <property type="term" value="F:transmembrane transporter activity"/>
    <property type="evidence" value="ECO:0007669"/>
    <property type="project" value="InterPro"/>
</dbReference>
<evidence type="ECO:0000256" key="4">
    <source>
        <dbReference type="ARBA" id="ARBA00022989"/>
    </source>
</evidence>
<accession>A0A0U9H2R0</accession>
<dbReference type="PANTHER" id="PTHR42770">
    <property type="entry name" value="AMINO ACID TRANSPORTER-RELATED"/>
    <property type="match status" value="1"/>
</dbReference>
<dbReference type="InterPro" id="IPR050367">
    <property type="entry name" value="APC_superfamily"/>
</dbReference>
<evidence type="ECO:0000256" key="1">
    <source>
        <dbReference type="ARBA" id="ARBA00004651"/>
    </source>
</evidence>
<dbReference type="InterPro" id="IPR002293">
    <property type="entry name" value="AA/rel_permease1"/>
</dbReference>
<dbReference type="Proteomes" id="UP000052946">
    <property type="component" value="Unassembled WGS sequence"/>
</dbReference>
<dbReference type="PANTHER" id="PTHR42770:SF7">
    <property type="entry name" value="MEMBRANE PROTEIN"/>
    <property type="match status" value="1"/>
</dbReference>
<keyword evidence="4 6" id="KW-1133">Transmembrane helix</keyword>
<feature type="transmembrane region" description="Helical" evidence="6">
    <location>
        <begin position="166"/>
        <end position="185"/>
    </location>
</feature>
<evidence type="ECO:0000256" key="6">
    <source>
        <dbReference type="SAM" id="Phobius"/>
    </source>
</evidence>
<evidence type="ECO:0000256" key="3">
    <source>
        <dbReference type="ARBA" id="ARBA00022692"/>
    </source>
</evidence>
<feature type="transmembrane region" description="Helical" evidence="6">
    <location>
        <begin position="341"/>
        <end position="359"/>
    </location>
</feature>
<evidence type="ECO:0000256" key="5">
    <source>
        <dbReference type="ARBA" id="ARBA00023136"/>
    </source>
</evidence>
<feature type="transmembrane region" description="Helical" evidence="6">
    <location>
        <begin position="435"/>
        <end position="457"/>
    </location>
</feature>
<feature type="transmembrane region" description="Helical" evidence="6">
    <location>
        <begin position="205"/>
        <end position="223"/>
    </location>
</feature>
<organism evidence="7 8">
    <name type="scientific">Oceanobacillus picturae</name>
    <dbReference type="NCBI Taxonomy" id="171693"/>
    <lineage>
        <taxon>Bacteria</taxon>
        <taxon>Bacillati</taxon>
        <taxon>Bacillota</taxon>
        <taxon>Bacilli</taxon>
        <taxon>Bacillales</taxon>
        <taxon>Bacillaceae</taxon>
        <taxon>Oceanobacillus</taxon>
    </lineage>
</organism>
<dbReference type="Pfam" id="PF13520">
    <property type="entry name" value="AA_permease_2"/>
    <property type="match status" value="1"/>
</dbReference>
<name>A0A0U9H2R0_9BACI</name>
<feature type="transmembrane region" description="Helical" evidence="6">
    <location>
        <begin position="365"/>
        <end position="390"/>
    </location>
</feature>
<dbReference type="PIRSF" id="PIRSF006060">
    <property type="entry name" value="AA_transporter"/>
    <property type="match status" value="1"/>
</dbReference>
<comment type="subcellular location">
    <subcellularLocation>
        <location evidence="1">Cell membrane</location>
        <topology evidence="1">Multi-pass membrane protein</topology>
    </subcellularLocation>
</comment>
<feature type="transmembrane region" description="Helical" evidence="6">
    <location>
        <begin position="243"/>
        <end position="265"/>
    </location>
</feature>
<dbReference type="Gene3D" id="1.20.1740.10">
    <property type="entry name" value="Amino acid/polyamine transporter I"/>
    <property type="match status" value="1"/>
</dbReference>
<keyword evidence="5 6" id="KW-0472">Membrane</keyword>
<comment type="caution">
    <text evidence="7">The sequence shown here is derived from an EMBL/GenBank/DDBJ whole genome shotgun (WGS) entry which is preliminary data.</text>
</comment>
<evidence type="ECO:0000256" key="2">
    <source>
        <dbReference type="ARBA" id="ARBA00022475"/>
    </source>
</evidence>
<dbReference type="RefSeq" id="WP_058949456.1">
    <property type="nucleotide sequence ID" value="NZ_BBXV01000011.1"/>
</dbReference>
<reference evidence="7 8" key="2">
    <citation type="journal article" date="2016" name="Genome Announc.">
        <title>Draft Genome Sequence of Oceanobacillus picturae Heshi-B3, Isolated from Fermented Rice Bran in a Traditional Japanese Seafood Dish.</title>
        <authorList>
            <person name="Akuzawa S."/>
            <person name="Nagaoka J."/>
            <person name="Kanekatsu M."/>
            <person name="Kanesaki Y."/>
            <person name="Suzuki T."/>
        </authorList>
    </citation>
    <scope>NUCLEOTIDE SEQUENCE [LARGE SCALE GENOMIC DNA]</scope>
    <source>
        <strain evidence="7 8">Heshi-B3</strain>
    </source>
</reference>
<feature type="transmembrane region" description="Helical" evidence="6">
    <location>
        <begin position="12"/>
        <end position="31"/>
    </location>
</feature>
<gene>
    <name evidence="7" type="ORF">OPHB3_0786</name>
</gene>
<evidence type="ECO:0000313" key="8">
    <source>
        <dbReference type="Proteomes" id="UP000052946"/>
    </source>
</evidence>
<keyword evidence="3 6" id="KW-0812">Transmembrane</keyword>
<dbReference type="GO" id="GO:0005886">
    <property type="term" value="C:plasma membrane"/>
    <property type="evidence" value="ECO:0007669"/>
    <property type="project" value="UniProtKB-SubCell"/>
</dbReference>
<reference evidence="8" key="1">
    <citation type="submission" date="2015-07" db="EMBL/GenBank/DDBJ databases">
        <title>Draft Genome Sequence of Oceanobacillus picturae Heshi-B3 that Was Isolated from Fermented Rice Bran with Aging Salted Mackerel, Which Was Named Heshiko as Traditional Fermented Seafood in Japan.</title>
        <authorList>
            <person name="Akuzawa S."/>
            <person name="Nakagawa J."/>
            <person name="Kanekatsu T."/>
            <person name="Kanesaki Y."/>
            <person name="Suzuki T."/>
        </authorList>
    </citation>
    <scope>NUCLEOTIDE SEQUENCE [LARGE SCALE GENOMIC DNA]</scope>
    <source>
        <strain evidence="8">Heshi-B3</strain>
    </source>
</reference>
<dbReference type="EMBL" id="BBXV01000011">
    <property type="protein sequence ID" value="GAQ16862.1"/>
    <property type="molecule type" value="Genomic_DNA"/>
</dbReference>
<feature type="transmembrane region" description="Helical" evidence="6">
    <location>
        <begin position="134"/>
        <end position="154"/>
    </location>
</feature>
<keyword evidence="2" id="KW-1003">Cell membrane</keyword>
<feature type="transmembrane region" description="Helical" evidence="6">
    <location>
        <begin position="88"/>
        <end position="114"/>
    </location>
</feature>